<keyword evidence="6" id="KW-1185">Reference proteome</keyword>
<proteinExistence type="predicted"/>
<dbReference type="Pfam" id="PF07916">
    <property type="entry name" value="TraG_N"/>
    <property type="match status" value="1"/>
</dbReference>
<feature type="chain" id="PRO_5015340781" evidence="3">
    <location>
        <begin position="28"/>
        <end position="997"/>
    </location>
</feature>
<feature type="region of interest" description="Disordered" evidence="1">
    <location>
        <begin position="714"/>
        <end position="766"/>
    </location>
</feature>
<name>A0A2R5F848_9PROT</name>
<dbReference type="InterPro" id="IPR012931">
    <property type="entry name" value="TraG_N_Proteobacteria"/>
</dbReference>
<comment type="caution">
    <text evidence="5">The sequence shown here is derived from an EMBL/GenBank/DDBJ whole genome shotgun (WGS) entry which is preliminary data.</text>
</comment>
<gene>
    <name evidence="5" type="primary">traG</name>
    <name evidence="5" type="ORF">NMK_2019</name>
</gene>
<keyword evidence="2" id="KW-1133">Transmembrane helix</keyword>
<feature type="region of interest" description="Disordered" evidence="1">
    <location>
        <begin position="576"/>
        <end position="646"/>
    </location>
</feature>
<evidence type="ECO:0000313" key="6">
    <source>
        <dbReference type="Proteomes" id="UP000245081"/>
    </source>
</evidence>
<feature type="region of interest" description="Disordered" evidence="1">
    <location>
        <begin position="819"/>
        <end position="898"/>
    </location>
</feature>
<feature type="transmembrane region" description="Helical" evidence="2">
    <location>
        <begin position="482"/>
        <end position="499"/>
    </location>
</feature>
<feature type="compositionally biased region" description="Low complexity" evidence="1">
    <location>
        <begin position="719"/>
        <end position="745"/>
    </location>
</feature>
<feature type="transmembrane region" description="Helical" evidence="2">
    <location>
        <begin position="389"/>
        <end position="420"/>
    </location>
</feature>
<reference evidence="5 6" key="1">
    <citation type="journal article" date="2018" name="Environ. Microbiol.">
        <title>Isolation and genomic characterization of Novimethylophilus kurashikiensis gen. nov. sp. nov., a new lanthanide-dependent methylotrophic species of Methylophilaceae.</title>
        <authorList>
            <person name="Lv H."/>
            <person name="Sahin N."/>
            <person name="Tani A."/>
        </authorList>
    </citation>
    <scope>NUCLEOTIDE SEQUENCE [LARGE SCALE GENOMIC DNA]</scope>
    <source>
        <strain evidence="5 6">La2-4</strain>
    </source>
</reference>
<evidence type="ECO:0000256" key="2">
    <source>
        <dbReference type="SAM" id="Phobius"/>
    </source>
</evidence>
<organism evidence="5 6">
    <name type="scientific">Novimethylophilus kurashikiensis</name>
    <dbReference type="NCBI Taxonomy" id="1825523"/>
    <lineage>
        <taxon>Bacteria</taxon>
        <taxon>Pseudomonadati</taxon>
        <taxon>Pseudomonadota</taxon>
        <taxon>Betaproteobacteria</taxon>
        <taxon>Nitrosomonadales</taxon>
        <taxon>Methylophilaceae</taxon>
        <taxon>Novimethylophilus</taxon>
    </lineage>
</organism>
<evidence type="ECO:0000313" key="5">
    <source>
        <dbReference type="EMBL" id="GBG14420.1"/>
    </source>
</evidence>
<protein>
    <submittedName>
        <fullName evidence="5">Conjugal transfer mating pair stabilization protein TraG</fullName>
    </submittedName>
</protein>
<keyword evidence="2" id="KW-0472">Membrane</keyword>
<accession>A0A2R5F848</accession>
<evidence type="ECO:0000256" key="1">
    <source>
        <dbReference type="SAM" id="MobiDB-lite"/>
    </source>
</evidence>
<feature type="compositionally biased region" description="Polar residues" evidence="1">
    <location>
        <begin position="746"/>
        <end position="766"/>
    </location>
</feature>
<feature type="compositionally biased region" description="Polar residues" evidence="1">
    <location>
        <begin position="626"/>
        <end position="637"/>
    </location>
</feature>
<evidence type="ECO:0000256" key="3">
    <source>
        <dbReference type="SAM" id="SignalP"/>
    </source>
</evidence>
<feature type="domain" description="TraG N-terminal Proteobacteria" evidence="4">
    <location>
        <begin position="45"/>
        <end position="514"/>
    </location>
</feature>
<dbReference type="EMBL" id="BDOQ01000007">
    <property type="protein sequence ID" value="GBG14420.1"/>
    <property type="molecule type" value="Genomic_DNA"/>
</dbReference>
<keyword evidence="3" id="KW-0732">Signal</keyword>
<sequence>MNAINTRLWVVLLGIMLCGLMPGHAFAENIIAAPGVNGNGDSAWTVYAFGNAQAVADTFRSLNNFATSSLFQGIVGFIAVLGALTVGLASGFSSAIAKKFIGYIVSVYLICYVFFGVGSGGPVSVLVEVEDTVDMTWKAPVTVPAVVGIPASVISTAGFLITQQIEASFAIPDELKMSNGAPFNLASSLLSDASQARISDPNLSSSLAYYVQDCFMPAVARGDLVATTLTQSTNFLQDIRWDSQSVMVMTTLGGTFTDASGNTTTNTAGTPSLVTCQVAWNLINDNVNASAGAADFLKNASAWAKTPALSVVNSAADSVAQWASNNGITDGGALVKQTAVLASFTGAFKQAAAATGNSDFLTGLNVAQAQQQQTDGWIMGAEVFNRSMGYVYAILQVFVYAATPLVLAAALVPGLGFALLKNFGQILLWMAIWQPMLSIVNFIVISMQQSDLGGALSNGAGQYGFTLSNMGVISQKTANMRAAALFIGTMVPALSWGLVKGSVDFSRFVGEAVGEKFAHSAAQSLTTGNYSLNQASMDSFTANKHSIGTTGDWGNGFTNAGSVGAINNANTMGGNIDAGFKQNPNRGLSRADGENEGGSAGDQSAKTSGALHAVSGGSSDALAKSGGTSESGGNAQTSSGNSNVSVGAGVGGNLGALIPGGGSNRGGPAGANTGMPNVPGAVPQVAPQNGLVQGAKAAARGALGAINVNGGVSAGTSQNNSNTHGTNDNTGTTGTKTITGSVTDTETNGVSNNKSAGTTHGYQKSETVTTTGVTSLGDRVAALAAVRGERSHMGNYDSGPAMAGWRETSAPALKSHAGQQMTELNSPGAVENKVAEEKTSIDKEHDQYSKEAEDKAKVADKKKAEATQAADAERAHAAKALKSEKGAAQEGALHRAGREPHVAKVVAGAKHVAESVTNATDKLEQKFADGKDAAKEMGANAATKAANVASTVKEKYKEGNDSMRDAAVSGLDKVKNILHHQSTPAAAPDHSQTQTPR</sequence>
<evidence type="ECO:0000259" key="4">
    <source>
        <dbReference type="Pfam" id="PF07916"/>
    </source>
</evidence>
<feature type="transmembrane region" description="Helical" evidence="2">
    <location>
        <begin position="100"/>
        <end position="121"/>
    </location>
</feature>
<keyword evidence="2" id="KW-0812">Transmembrane</keyword>
<feature type="transmembrane region" description="Helical" evidence="2">
    <location>
        <begin position="426"/>
        <end position="445"/>
    </location>
</feature>
<dbReference type="AlphaFoldDB" id="A0A2R5F848"/>
<dbReference type="RefSeq" id="WP_109015609.1">
    <property type="nucleotide sequence ID" value="NZ_BDOQ01000007.1"/>
</dbReference>
<feature type="transmembrane region" description="Helical" evidence="2">
    <location>
        <begin position="141"/>
        <end position="161"/>
    </location>
</feature>
<feature type="compositionally biased region" description="Basic and acidic residues" evidence="1">
    <location>
        <begin position="833"/>
        <end position="898"/>
    </location>
</feature>
<feature type="compositionally biased region" description="Polar residues" evidence="1">
    <location>
        <begin position="979"/>
        <end position="997"/>
    </location>
</feature>
<feature type="transmembrane region" description="Helical" evidence="2">
    <location>
        <begin position="70"/>
        <end position="88"/>
    </location>
</feature>
<dbReference type="Proteomes" id="UP000245081">
    <property type="component" value="Unassembled WGS sequence"/>
</dbReference>
<feature type="signal peptide" evidence="3">
    <location>
        <begin position="1"/>
        <end position="27"/>
    </location>
</feature>
<feature type="region of interest" description="Disordered" evidence="1">
    <location>
        <begin position="976"/>
        <end position="997"/>
    </location>
</feature>